<evidence type="ECO:0000313" key="3">
    <source>
        <dbReference type="Proteomes" id="UP001485043"/>
    </source>
</evidence>
<gene>
    <name evidence="2" type="ORF">WJX84_008120</name>
</gene>
<comment type="caution">
    <text evidence="2">The sequence shown here is derived from an EMBL/GenBank/DDBJ whole genome shotgun (WGS) entry which is preliminary data.</text>
</comment>
<evidence type="ECO:0000313" key="2">
    <source>
        <dbReference type="EMBL" id="KAK9866572.1"/>
    </source>
</evidence>
<protein>
    <submittedName>
        <fullName evidence="2">Uncharacterized protein</fullName>
    </submittedName>
</protein>
<reference evidence="2 3" key="1">
    <citation type="journal article" date="2024" name="Nat. Commun.">
        <title>Phylogenomics reveals the evolutionary origins of lichenization in chlorophyte algae.</title>
        <authorList>
            <person name="Puginier C."/>
            <person name="Libourel C."/>
            <person name="Otte J."/>
            <person name="Skaloud P."/>
            <person name="Haon M."/>
            <person name="Grisel S."/>
            <person name="Petersen M."/>
            <person name="Berrin J.G."/>
            <person name="Delaux P.M."/>
            <person name="Dal Grande F."/>
            <person name="Keller J."/>
        </authorList>
    </citation>
    <scope>NUCLEOTIDE SEQUENCE [LARGE SCALE GENOMIC DNA]</scope>
    <source>
        <strain evidence="2 3">SAG 2523</strain>
    </source>
</reference>
<dbReference type="Proteomes" id="UP001485043">
    <property type="component" value="Unassembled WGS sequence"/>
</dbReference>
<feature type="region of interest" description="Disordered" evidence="1">
    <location>
        <begin position="1"/>
        <end position="69"/>
    </location>
</feature>
<dbReference type="EMBL" id="JALJOV010000151">
    <property type="protein sequence ID" value="KAK9866572.1"/>
    <property type="molecule type" value="Genomic_DNA"/>
</dbReference>
<name>A0AAW1TBU1_9CHLO</name>
<evidence type="ECO:0000256" key="1">
    <source>
        <dbReference type="SAM" id="MobiDB-lite"/>
    </source>
</evidence>
<accession>A0AAW1TBU1</accession>
<dbReference type="AlphaFoldDB" id="A0AAW1TBU1"/>
<organism evidence="2 3">
    <name type="scientific">Apatococcus fuscideae</name>
    <dbReference type="NCBI Taxonomy" id="2026836"/>
    <lineage>
        <taxon>Eukaryota</taxon>
        <taxon>Viridiplantae</taxon>
        <taxon>Chlorophyta</taxon>
        <taxon>core chlorophytes</taxon>
        <taxon>Trebouxiophyceae</taxon>
        <taxon>Chlorellales</taxon>
        <taxon>Chlorellaceae</taxon>
        <taxon>Apatococcus</taxon>
    </lineage>
</organism>
<keyword evidence="3" id="KW-1185">Reference proteome</keyword>
<proteinExistence type="predicted"/>
<sequence>MQQRVRAEQFTGVPLQPTAGPAKLRASSAGQAMPRLGAHRRGGRAGQPSSSVPGSSRCGAAGHRGYRCA</sequence>